<keyword evidence="1" id="KW-0812">Transmembrane</keyword>
<protein>
    <recommendedName>
        <fullName evidence="4">Glycosyl transferase family 2</fullName>
    </recommendedName>
</protein>
<evidence type="ECO:0008006" key="4">
    <source>
        <dbReference type="Google" id="ProtNLM"/>
    </source>
</evidence>
<organism evidence="2 3">
    <name type="scientific">Achromobacter pulmonis</name>
    <dbReference type="NCBI Taxonomy" id="1389932"/>
    <lineage>
        <taxon>Bacteria</taxon>
        <taxon>Pseudomonadati</taxon>
        <taxon>Pseudomonadota</taxon>
        <taxon>Betaproteobacteria</taxon>
        <taxon>Burkholderiales</taxon>
        <taxon>Alcaligenaceae</taxon>
        <taxon>Achromobacter</taxon>
    </lineage>
</organism>
<evidence type="ECO:0000313" key="2">
    <source>
        <dbReference type="EMBL" id="PND29935.1"/>
    </source>
</evidence>
<comment type="caution">
    <text evidence="2">The sequence shown here is derived from an EMBL/GenBank/DDBJ whole genome shotgun (WGS) entry which is preliminary data.</text>
</comment>
<reference evidence="2 3" key="1">
    <citation type="submission" date="2018-01" db="EMBL/GenBank/DDBJ databases">
        <title>The draft genome of an aniline degradation strain ANB-1.</title>
        <authorList>
            <person name="Zhang L."/>
            <person name="Jiang J."/>
        </authorList>
    </citation>
    <scope>NUCLEOTIDE SEQUENCE [LARGE SCALE GENOMIC DNA]</scope>
    <source>
        <strain evidence="2 3">ANB-1</strain>
    </source>
</reference>
<sequence>MMLAFLSWFAQAIFLVVVLCFALYVLLELRVLLISRRAERRKLAELVQPVEEADDADWPPVSVLLPICNESAVVERLIDAACLA</sequence>
<keyword evidence="3" id="KW-1185">Reference proteome</keyword>
<feature type="transmembrane region" description="Helical" evidence="1">
    <location>
        <begin position="6"/>
        <end position="27"/>
    </location>
</feature>
<keyword evidence="1" id="KW-1133">Transmembrane helix</keyword>
<evidence type="ECO:0000256" key="1">
    <source>
        <dbReference type="SAM" id="Phobius"/>
    </source>
</evidence>
<keyword evidence="1" id="KW-0472">Membrane</keyword>
<proteinExistence type="predicted"/>
<name>A0A2N8K915_9BURK</name>
<dbReference type="AlphaFoldDB" id="A0A2N8K915"/>
<dbReference type="Proteomes" id="UP000235994">
    <property type="component" value="Unassembled WGS sequence"/>
</dbReference>
<evidence type="ECO:0000313" key="3">
    <source>
        <dbReference type="Proteomes" id="UP000235994"/>
    </source>
</evidence>
<dbReference type="EMBL" id="POQS01000014">
    <property type="protein sequence ID" value="PND29935.1"/>
    <property type="molecule type" value="Genomic_DNA"/>
</dbReference>
<gene>
    <name evidence="2" type="ORF">C1I89_31900</name>
</gene>
<accession>A0A2N8K915</accession>